<organism evidence="1 2">
    <name type="scientific">Eumeta variegata</name>
    <name type="common">Bagworm moth</name>
    <name type="synonym">Eumeta japonica</name>
    <dbReference type="NCBI Taxonomy" id="151549"/>
    <lineage>
        <taxon>Eukaryota</taxon>
        <taxon>Metazoa</taxon>
        <taxon>Ecdysozoa</taxon>
        <taxon>Arthropoda</taxon>
        <taxon>Hexapoda</taxon>
        <taxon>Insecta</taxon>
        <taxon>Pterygota</taxon>
        <taxon>Neoptera</taxon>
        <taxon>Endopterygota</taxon>
        <taxon>Lepidoptera</taxon>
        <taxon>Glossata</taxon>
        <taxon>Ditrysia</taxon>
        <taxon>Tineoidea</taxon>
        <taxon>Psychidae</taxon>
        <taxon>Oiketicinae</taxon>
        <taxon>Eumeta</taxon>
    </lineage>
</organism>
<reference evidence="1 2" key="1">
    <citation type="journal article" date="2019" name="Commun. Biol.">
        <title>The bagworm genome reveals a unique fibroin gene that provides high tensile strength.</title>
        <authorList>
            <person name="Kono N."/>
            <person name="Nakamura H."/>
            <person name="Ohtoshi R."/>
            <person name="Tomita M."/>
            <person name="Numata K."/>
            <person name="Arakawa K."/>
        </authorList>
    </citation>
    <scope>NUCLEOTIDE SEQUENCE [LARGE SCALE GENOMIC DNA]</scope>
</reference>
<name>A0A4C1XMU5_EUMVA</name>
<accession>A0A4C1XMU5</accession>
<protein>
    <submittedName>
        <fullName evidence="1">Uncharacterized protein</fullName>
    </submittedName>
</protein>
<evidence type="ECO:0000313" key="2">
    <source>
        <dbReference type="Proteomes" id="UP000299102"/>
    </source>
</evidence>
<keyword evidence="2" id="KW-1185">Reference proteome</keyword>
<gene>
    <name evidence="1" type="ORF">EVAR_46224_1</name>
</gene>
<comment type="caution">
    <text evidence="1">The sequence shown here is derived from an EMBL/GenBank/DDBJ whole genome shotgun (WGS) entry which is preliminary data.</text>
</comment>
<dbReference type="Proteomes" id="UP000299102">
    <property type="component" value="Unassembled WGS sequence"/>
</dbReference>
<sequence length="90" mass="10339">MQLSRYRNGSRRVDPRNWIFLRVTIKSSNACGVRAPAGDPRVRRPVYGPPAPTSRRNYKTNLLQCYSIGEIYLFVASVYRTMPYGESLLI</sequence>
<proteinExistence type="predicted"/>
<evidence type="ECO:0000313" key="1">
    <source>
        <dbReference type="EMBL" id="GBP64460.1"/>
    </source>
</evidence>
<dbReference type="EMBL" id="BGZK01000898">
    <property type="protein sequence ID" value="GBP64460.1"/>
    <property type="molecule type" value="Genomic_DNA"/>
</dbReference>
<dbReference type="AlphaFoldDB" id="A0A4C1XMU5"/>